<name>A0A193LHM3_9GAMM</name>
<dbReference type="Proteomes" id="UP000092695">
    <property type="component" value="Chromosome"/>
</dbReference>
<accession>A0A193LHM3</accession>
<dbReference type="NCBIfam" id="TIGR03070">
    <property type="entry name" value="couple_hipB"/>
    <property type="match status" value="1"/>
</dbReference>
<dbReference type="PROSITE" id="PS50943">
    <property type="entry name" value="HTH_CROC1"/>
    <property type="match status" value="1"/>
</dbReference>
<gene>
    <name evidence="2" type="ORF">BA177_12390</name>
</gene>
<dbReference type="KEGG" id="woc:BA177_12390"/>
<dbReference type="RefSeq" id="WP_068616643.1">
    <property type="nucleotide sequence ID" value="NZ_CP016268.1"/>
</dbReference>
<dbReference type="Pfam" id="PF01381">
    <property type="entry name" value="HTH_3"/>
    <property type="match status" value="1"/>
</dbReference>
<dbReference type="GO" id="GO:0003677">
    <property type="term" value="F:DNA binding"/>
    <property type="evidence" value="ECO:0007669"/>
    <property type="project" value="InterPro"/>
</dbReference>
<dbReference type="SMART" id="SM00530">
    <property type="entry name" value="HTH_XRE"/>
    <property type="match status" value="1"/>
</dbReference>
<dbReference type="OrthoDB" id="9156632at2"/>
<protein>
    <submittedName>
        <fullName evidence="2">Transcriptional regulator</fullName>
    </submittedName>
</protein>
<reference evidence="2 3" key="1">
    <citation type="submission" date="2016-06" db="EMBL/GenBank/DDBJ databases">
        <title>Complete genome sequence of a deep-branching marine Gamma Proteobacterium Woeseia oceani type strain XK5.</title>
        <authorList>
            <person name="Mu D."/>
            <person name="Du Z."/>
        </authorList>
    </citation>
    <scope>NUCLEOTIDE SEQUENCE [LARGE SCALE GENOMIC DNA]</scope>
    <source>
        <strain evidence="2 3">XK5</strain>
    </source>
</reference>
<dbReference type="CDD" id="cd00093">
    <property type="entry name" value="HTH_XRE"/>
    <property type="match status" value="1"/>
</dbReference>
<evidence type="ECO:0000313" key="3">
    <source>
        <dbReference type="Proteomes" id="UP000092695"/>
    </source>
</evidence>
<dbReference type="InterPro" id="IPR010982">
    <property type="entry name" value="Lambda_DNA-bd_dom_sf"/>
</dbReference>
<keyword evidence="3" id="KW-1185">Reference proteome</keyword>
<organism evidence="2 3">
    <name type="scientific">Woeseia oceani</name>
    <dbReference type="NCBI Taxonomy" id="1548547"/>
    <lineage>
        <taxon>Bacteria</taxon>
        <taxon>Pseudomonadati</taxon>
        <taxon>Pseudomonadota</taxon>
        <taxon>Gammaproteobacteria</taxon>
        <taxon>Woeseiales</taxon>
        <taxon>Woeseiaceae</taxon>
        <taxon>Woeseia</taxon>
    </lineage>
</organism>
<evidence type="ECO:0000259" key="1">
    <source>
        <dbReference type="PROSITE" id="PS50943"/>
    </source>
</evidence>
<dbReference type="EMBL" id="CP016268">
    <property type="protein sequence ID" value="ANO51894.1"/>
    <property type="molecule type" value="Genomic_DNA"/>
</dbReference>
<dbReference type="SUPFAM" id="SSF47413">
    <property type="entry name" value="lambda repressor-like DNA-binding domains"/>
    <property type="match status" value="1"/>
</dbReference>
<evidence type="ECO:0000313" key="2">
    <source>
        <dbReference type="EMBL" id="ANO51894.1"/>
    </source>
</evidence>
<dbReference type="STRING" id="1548547.BA177_12390"/>
<proteinExistence type="predicted"/>
<dbReference type="AlphaFoldDB" id="A0A193LHM3"/>
<feature type="domain" description="HTH cro/C1-type" evidence="1">
    <location>
        <begin position="12"/>
        <end position="44"/>
    </location>
</feature>
<dbReference type="Gene3D" id="1.10.260.40">
    <property type="entry name" value="lambda repressor-like DNA-binding domains"/>
    <property type="match status" value="1"/>
</dbReference>
<dbReference type="InterPro" id="IPR017507">
    <property type="entry name" value="Tscrpt_reg_HipB-like"/>
</dbReference>
<sequence>MLSTAEDLGRLVKKERKALGLTQAELALTSGTGLRFISDLENGKPTCQIGKTLTVLKTLGIRLMTSSPDSPGVG</sequence>
<dbReference type="InterPro" id="IPR001387">
    <property type="entry name" value="Cro/C1-type_HTH"/>
</dbReference>